<organism evidence="1 2">
    <name type="scientific">Acaulospora colombiana</name>
    <dbReference type="NCBI Taxonomy" id="27376"/>
    <lineage>
        <taxon>Eukaryota</taxon>
        <taxon>Fungi</taxon>
        <taxon>Fungi incertae sedis</taxon>
        <taxon>Mucoromycota</taxon>
        <taxon>Glomeromycotina</taxon>
        <taxon>Glomeromycetes</taxon>
        <taxon>Diversisporales</taxon>
        <taxon>Acaulosporaceae</taxon>
        <taxon>Acaulospora</taxon>
    </lineage>
</organism>
<comment type="caution">
    <text evidence="1">The sequence shown here is derived from an EMBL/GenBank/DDBJ whole genome shotgun (WGS) entry which is preliminary data.</text>
</comment>
<feature type="non-terminal residue" evidence="1">
    <location>
        <position position="1"/>
    </location>
</feature>
<proteinExistence type="predicted"/>
<dbReference type="Proteomes" id="UP000789525">
    <property type="component" value="Unassembled WGS sequence"/>
</dbReference>
<evidence type="ECO:0000313" key="1">
    <source>
        <dbReference type="EMBL" id="CAG8682872.1"/>
    </source>
</evidence>
<gene>
    <name evidence="1" type="ORF">ACOLOM_LOCUS9415</name>
</gene>
<sequence length="76" mass="9020">FIKELLLTILQLKLKEETQINALSSLKLEIDTRWQVGLILRTSVESPTWRFRATVKFHWKSKEVDLALRLRTIEKV</sequence>
<protein>
    <submittedName>
        <fullName evidence="1">3419_t:CDS:1</fullName>
    </submittedName>
</protein>
<keyword evidence="2" id="KW-1185">Reference proteome</keyword>
<reference evidence="1" key="1">
    <citation type="submission" date="2021-06" db="EMBL/GenBank/DDBJ databases">
        <authorList>
            <person name="Kallberg Y."/>
            <person name="Tangrot J."/>
            <person name="Rosling A."/>
        </authorList>
    </citation>
    <scope>NUCLEOTIDE SEQUENCE</scope>
    <source>
        <strain evidence="1">CL356</strain>
    </source>
</reference>
<dbReference type="EMBL" id="CAJVPT010027274">
    <property type="protein sequence ID" value="CAG8682872.1"/>
    <property type="molecule type" value="Genomic_DNA"/>
</dbReference>
<name>A0ACA9NYQ9_9GLOM</name>
<evidence type="ECO:0000313" key="2">
    <source>
        <dbReference type="Proteomes" id="UP000789525"/>
    </source>
</evidence>
<accession>A0ACA9NYQ9</accession>